<dbReference type="Pfam" id="PF07687">
    <property type="entry name" value="M20_dimer"/>
    <property type="match status" value="1"/>
</dbReference>
<keyword evidence="3" id="KW-0378">Hydrolase</keyword>
<keyword evidence="4" id="KW-1185">Reference proteome</keyword>
<dbReference type="SUPFAM" id="SSF53187">
    <property type="entry name" value="Zn-dependent exopeptidases"/>
    <property type="match status" value="1"/>
</dbReference>
<dbReference type="Gene3D" id="3.40.630.10">
    <property type="entry name" value="Zn peptidases"/>
    <property type="match status" value="1"/>
</dbReference>
<protein>
    <submittedName>
        <fullName evidence="3">Amidohydrolase</fullName>
        <ecNumber evidence="3">3.-.-.-</ecNumber>
    </submittedName>
</protein>
<dbReference type="GO" id="GO:0016787">
    <property type="term" value="F:hydrolase activity"/>
    <property type="evidence" value="ECO:0007669"/>
    <property type="project" value="UniProtKB-KW"/>
</dbReference>
<evidence type="ECO:0000259" key="2">
    <source>
        <dbReference type="Pfam" id="PF07687"/>
    </source>
</evidence>
<accession>A0A448IDJ1</accession>
<dbReference type="InterPro" id="IPR002933">
    <property type="entry name" value="Peptidase_M20"/>
</dbReference>
<sequence>MATPEEFHAGHMCGWDQVRLVPKIPVLAPRFVSRRQVFGGVGVLSVAALLAACGSEQSSTSGANGDSPAGAAPSVDPSVTPAKLGNATNGIDEIQGWQEEFYKDLHRHPDVWGEEARTAAKVTAKLEEIGADEILQIGGGVVGIFRNGEGRRVLFRADMDALPVTEATGLDYASTEEGKMHACGHDAHVASALGAAALLASNKSEWSDTYLALFQPGEETGKGAQAMVDDGLVDKLAGDKPDVCLAQHVLTAPEAGHVATRSGPALSAGDSLKVTVFGKGSHGSMPELGVDPAVLASAIVLRLQTIVSREIAPADFGVLTVGSVQVGNSPNVIADRAELLLNMRTYDPAVRDTMLGAVERIVRGECEASGSPREPIIESIATFPLTSNDPAVTDAVTTAFTQAFGENRVHELEAVPASEDFSRIPDAFGVPYTFWGNGGFLPGMNVVGNHNPEFAPAIQPTLRTGTEAAIAASLAYLS</sequence>
<dbReference type="PANTHER" id="PTHR11014:SF63">
    <property type="entry name" value="METALLOPEPTIDASE, PUTATIVE (AFU_ORTHOLOGUE AFUA_6G09600)-RELATED"/>
    <property type="match status" value="1"/>
</dbReference>
<evidence type="ECO:0000313" key="4">
    <source>
        <dbReference type="Proteomes" id="UP000282551"/>
    </source>
</evidence>
<dbReference type="Proteomes" id="UP000282551">
    <property type="component" value="Chromosome"/>
</dbReference>
<dbReference type="InterPro" id="IPR011650">
    <property type="entry name" value="Peptidase_M20_dimer"/>
</dbReference>
<dbReference type="Gene3D" id="3.30.70.360">
    <property type="match status" value="1"/>
</dbReference>
<dbReference type="SUPFAM" id="SSF55031">
    <property type="entry name" value="Bacterial exopeptidase dimerisation domain"/>
    <property type="match status" value="1"/>
</dbReference>
<dbReference type="EMBL" id="LR134355">
    <property type="protein sequence ID" value="VEG50519.1"/>
    <property type="molecule type" value="Genomic_DNA"/>
</dbReference>
<feature type="domain" description="Peptidase M20 dimerisation" evidence="2">
    <location>
        <begin position="271"/>
        <end position="365"/>
    </location>
</feature>
<dbReference type="EC" id="3.-.-.-" evidence="3"/>
<feature type="region of interest" description="Disordered" evidence="1">
    <location>
        <begin position="57"/>
        <end position="88"/>
    </location>
</feature>
<dbReference type="InterPro" id="IPR017439">
    <property type="entry name" value="Amidohydrolase"/>
</dbReference>
<dbReference type="AlphaFoldDB" id="A0A448IDJ1"/>
<name>A0A448IDJ1_MYCCI</name>
<gene>
    <name evidence="3" type="primary">yxeP_2</name>
    <name evidence="3" type="ORF">NCTC10485_04837</name>
</gene>
<proteinExistence type="predicted"/>
<dbReference type="InterPro" id="IPR036264">
    <property type="entry name" value="Bact_exopeptidase_dim_dom"/>
</dbReference>
<reference evidence="3 4" key="1">
    <citation type="submission" date="2018-12" db="EMBL/GenBank/DDBJ databases">
        <authorList>
            <consortium name="Pathogen Informatics"/>
        </authorList>
    </citation>
    <scope>NUCLEOTIDE SEQUENCE [LARGE SCALE GENOMIC DNA]</scope>
    <source>
        <strain evidence="3 4">NCTC10485</strain>
    </source>
</reference>
<dbReference type="Pfam" id="PF01546">
    <property type="entry name" value="Peptidase_M20"/>
    <property type="match status" value="1"/>
</dbReference>
<evidence type="ECO:0000313" key="3">
    <source>
        <dbReference type="EMBL" id="VEG50519.1"/>
    </source>
</evidence>
<dbReference type="NCBIfam" id="TIGR01891">
    <property type="entry name" value="amidohydrolases"/>
    <property type="match status" value="1"/>
</dbReference>
<organism evidence="3 4">
    <name type="scientific">Mycolicibacterium chitae</name>
    <name type="common">Mycobacterium chitae</name>
    <dbReference type="NCBI Taxonomy" id="1792"/>
    <lineage>
        <taxon>Bacteria</taxon>
        <taxon>Bacillati</taxon>
        <taxon>Actinomycetota</taxon>
        <taxon>Actinomycetes</taxon>
        <taxon>Mycobacteriales</taxon>
        <taxon>Mycobacteriaceae</taxon>
        <taxon>Mycolicibacterium</taxon>
    </lineage>
</organism>
<dbReference type="PANTHER" id="PTHR11014">
    <property type="entry name" value="PEPTIDASE M20 FAMILY MEMBER"/>
    <property type="match status" value="1"/>
</dbReference>
<dbReference type="RefSeq" id="WP_235666275.1">
    <property type="nucleotide sequence ID" value="NZ_AP022604.1"/>
</dbReference>
<evidence type="ECO:0000256" key="1">
    <source>
        <dbReference type="SAM" id="MobiDB-lite"/>
    </source>
</evidence>